<evidence type="ECO:0000256" key="2">
    <source>
        <dbReference type="ARBA" id="ARBA00023136"/>
    </source>
</evidence>
<dbReference type="InterPro" id="IPR006664">
    <property type="entry name" value="OMP_bac"/>
</dbReference>
<comment type="subcellular location">
    <subcellularLocation>
        <location evidence="1">Cell outer membrane</location>
    </subcellularLocation>
</comment>
<dbReference type="Pfam" id="PF00691">
    <property type="entry name" value="OmpA"/>
    <property type="match status" value="1"/>
</dbReference>
<dbReference type="PANTHER" id="PTHR30329">
    <property type="entry name" value="STATOR ELEMENT OF FLAGELLAR MOTOR COMPLEX"/>
    <property type="match status" value="1"/>
</dbReference>
<evidence type="ECO:0000256" key="5">
    <source>
        <dbReference type="SAM" id="MobiDB-lite"/>
    </source>
</evidence>
<sequence length="317" mass="33111">MIRPAVLAALLSALAGVAGAVTLDLPGDAVRTAERVEQGASVRLPSGAWDGAQVPVTRAAGTVTRTAWQLRGQMITPLQLRDALVPQLQAEGWTVTFECRDRVCGGYDFRFASNALPAPAMYVDLGNFRYLLAEHGTGARLSLMLSRGGGSAFVQLTHVAPEGGASPEVSDSSPVGGTQAPALDPGTSAAGDSATVIDELRRNGRAVLEGLLFATGAATLDPGESSSLRALADHLSERPEMRVAIVGHTDTEGGLDPNVALSRRRAQAVRDALVEDYGVDPGQVTAHGVGFLAPRATNDTAEGRLANRRVEVVRITY</sequence>
<dbReference type="Proteomes" id="UP000199372">
    <property type="component" value="Unassembled WGS sequence"/>
</dbReference>
<evidence type="ECO:0000256" key="6">
    <source>
        <dbReference type="SAM" id="SignalP"/>
    </source>
</evidence>
<dbReference type="EMBL" id="FOCM01000003">
    <property type="protein sequence ID" value="SEN20913.1"/>
    <property type="molecule type" value="Genomic_DNA"/>
</dbReference>
<keyword evidence="3" id="KW-0998">Cell outer membrane</keyword>
<evidence type="ECO:0000256" key="4">
    <source>
        <dbReference type="PROSITE-ProRule" id="PRU00473"/>
    </source>
</evidence>
<protein>
    <submittedName>
        <fullName evidence="8">OmpA-OmpF porin, OOP family</fullName>
    </submittedName>
</protein>
<dbReference type="Gene3D" id="3.30.1330.60">
    <property type="entry name" value="OmpA-like domain"/>
    <property type="match status" value="1"/>
</dbReference>
<gene>
    <name evidence="8" type="ORF">SAMN04488011_10336</name>
</gene>
<organism evidence="8 9">
    <name type="scientific">Palleronia pelagia</name>
    <dbReference type="NCBI Taxonomy" id="387096"/>
    <lineage>
        <taxon>Bacteria</taxon>
        <taxon>Pseudomonadati</taxon>
        <taxon>Pseudomonadota</taxon>
        <taxon>Alphaproteobacteria</taxon>
        <taxon>Rhodobacterales</taxon>
        <taxon>Roseobacteraceae</taxon>
        <taxon>Palleronia</taxon>
    </lineage>
</organism>
<evidence type="ECO:0000313" key="8">
    <source>
        <dbReference type="EMBL" id="SEN20913.1"/>
    </source>
</evidence>
<dbReference type="PRINTS" id="PR01021">
    <property type="entry name" value="OMPADOMAIN"/>
</dbReference>
<evidence type="ECO:0000313" key="9">
    <source>
        <dbReference type="Proteomes" id="UP000199372"/>
    </source>
</evidence>
<dbReference type="InterPro" id="IPR050330">
    <property type="entry name" value="Bact_OuterMem_StrucFunc"/>
</dbReference>
<feature type="chain" id="PRO_5011737765" evidence="6">
    <location>
        <begin position="21"/>
        <end position="317"/>
    </location>
</feature>
<dbReference type="SUPFAM" id="SSF103088">
    <property type="entry name" value="OmpA-like"/>
    <property type="match status" value="1"/>
</dbReference>
<dbReference type="RefSeq" id="WP_091844884.1">
    <property type="nucleotide sequence ID" value="NZ_FOCM01000003.1"/>
</dbReference>
<dbReference type="CDD" id="cd07185">
    <property type="entry name" value="OmpA_C-like"/>
    <property type="match status" value="1"/>
</dbReference>
<dbReference type="PROSITE" id="PS51123">
    <property type="entry name" value="OMPA_2"/>
    <property type="match status" value="1"/>
</dbReference>
<evidence type="ECO:0000259" key="7">
    <source>
        <dbReference type="PROSITE" id="PS51123"/>
    </source>
</evidence>
<dbReference type="OrthoDB" id="9792021at2"/>
<evidence type="ECO:0000256" key="3">
    <source>
        <dbReference type="ARBA" id="ARBA00023237"/>
    </source>
</evidence>
<feature type="signal peptide" evidence="6">
    <location>
        <begin position="1"/>
        <end position="20"/>
    </location>
</feature>
<accession>A0A1H8EN60</accession>
<evidence type="ECO:0000256" key="1">
    <source>
        <dbReference type="ARBA" id="ARBA00004442"/>
    </source>
</evidence>
<keyword evidence="2 4" id="KW-0472">Membrane</keyword>
<proteinExistence type="predicted"/>
<reference evidence="9" key="1">
    <citation type="submission" date="2016-10" db="EMBL/GenBank/DDBJ databases">
        <authorList>
            <person name="Varghese N."/>
            <person name="Submissions S."/>
        </authorList>
    </citation>
    <scope>NUCLEOTIDE SEQUENCE [LARGE SCALE GENOMIC DNA]</scope>
    <source>
        <strain evidence="9">DSM 26893</strain>
    </source>
</reference>
<dbReference type="AlphaFoldDB" id="A0A1H8EN60"/>
<feature type="domain" description="OmpA-like" evidence="7">
    <location>
        <begin position="200"/>
        <end position="317"/>
    </location>
</feature>
<feature type="region of interest" description="Disordered" evidence="5">
    <location>
        <begin position="162"/>
        <end position="191"/>
    </location>
</feature>
<keyword evidence="6" id="KW-0732">Signal</keyword>
<dbReference type="InterPro" id="IPR006665">
    <property type="entry name" value="OmpA-like"/>
</dbReference>
<dbReference type="GO" id="GO:0009279">
    <property type="term" value="C:cell outer membrane"/>
    <property type="evidence" value="ECO:0007669"/>
    <property type="project" value="UniProtKB-SubCell"/>
</dbReference>
<name>A0A1H8EN60_9RHOB</name>
<dbReference type="PANTHER" id="PTHR30329:SF21">
    <property type="entry name" value="LIPOPROTEIN YIAD-RELATED"/>
    <property type="match status" value="1"/>
</dbReference>
<dbReference type="InterPro" id="IPR036737">
    <property type="entry name" value="OmpA-like_sf"/>
</dbReference>
<keyword evidence="9" id="KW-1185">Reference proteome</keyword>